<accession>B5CMF8</accession>
<dbReference type="HOGENOM" id="CLU_3276168_0_0_9"/>
<reference evidence="1 2" key="1">
    <citation type="submission" date="2008-08" db="EMBL/GenBank/DDBJ databases">
        <title>Draft genome sequence of Ruminococcus lactaris ATCC 29176.</title>
        <authorList>
            <person name="Sudarsanam P."/>
            <person name="Ley R."/>
            <person name="Guruge J."/>
            <person name="Turnbaugh P.J."/>
            <person name="Mahowald M."/>
            <person name="Liep D."/>
            <person name="Gordon J."/>
        </authorList>
    </citation>
    <scope>NUCLEOTIDE SEQUENCE [LARGE SCALE GENOMIC DNA]</scope>
    <source>
        <strain evidence="1 2">ATCC 29176</strain>
    </source>
</reference>
<dbReference type="EMBL" id="ABOU02000023">
    <property type="protein sequence ID" value="EDY33516.1"/>
    <property type="molecule type" value="Genomic_DNA"/>
</dbReference>
<name>B5CMF8_9FIRM</name>
<keyword evidence="2" id="KW-1185">Reference proteome</keyword>
<evidence type="ECO:0000313" key="2">
    <source>
        <dbReference type="Proteomes" id="UP000003254"/>
    </source>
</evidence>
<evidence type="ECO:0000313" key="1">
    <source>
        <dbReference type="EMBL" id="EDY33516.1"/>
    </source>
</evidence>
<comment type="caution">
    <text evidence="1">The sequence shown here is derived from an EMBL/GenBank/DDBJ whole genome shotgun (WGS) entry which is preliminary data.</text>
</comment>
<organism evidence="1 2">
    <name type="scientific">[Ruminococcus] lactaris ATCC 29176</name>
    <dbReference type="NCBI Taxonomy" id="471875"/>
    <lineage>
        <taxon>Bacteria</taxon>
        <taxon>Bacillati</taxon>
        <taxon>Bacillota</taxon>
        <taxon>Clostridia</taxon>
        <taxon>Lachnospirales</taxon>
        <taxon>Lachnospiraceae</taxon>
        <taxon>Mediterraneibacter</taxon>
    </lineage>
</organism>
<reference evidence="1 2" key="2">
    <citation type="submission" date="2008-08" db="EMBL/GenBank/DDBJ databases">
        <authorList>
            <person name="Fulton L."/>
            <person name="Clifton S."/>
            <person name="Fulton B."/>
            <person name="Xu J."/>
            <person name="Minx P."/>
            <person name="Pepin K.H."/>
            <person name="Johnson M."/>
            <person name="Bhonagiri V."/>
            <person name="Nash W.E."/>
            <person name="Mardis E.R."/>
            <person name="Wilson R.K."/>
        </authorList>
    </citation>
    <scope>NUCLEOTIDE SEQUENCE [LARGE SCALE GENOMIC DNA]</scope>
    <source>
        <strain evidence="1 2">ATCC 29176</strain>
    </source>
</reference>
<dbReference type="Proteomes" id="UP000003254">
    <property type="component" value="Unassembled WGS sequence"/>
</dbReference>
<protein>
    <submittedName>
        <fullName evidence="1">Uncharacterized protein</fullName>
    </submittedName>
</protein>
<sequence length="41" mass="4858">MKNKKIKIFNKRIEKILVKMIKKSANSHGNRKKSLKIQHVV</sequence>
<dbReference type="AlphaFoldDB" id="B5CMF8"/>
<gene>
    <name evidence="1" type="ORF">RUMLAC_00634</name>
</gene>
<proteinExistence type="predicted"/>